<feature type="region of interest" description="Disordered" evidence="1">
    <location>
        <begin position="51"/>
        <end position="77"/>
    </location>
</feature>
<protein>
    <submittedName>
        <fullName evidence="2">Uncharacterized protein</fullName>
    </submittedName>
</protein>
<feature type="compositionally biased region" description="Polar residues" evidence="1">
    <location>
        <begin position="131"/>
        <end position="146"/>
    </location>
</feature>
<evidence type="ECO:0000313" key="2">
    <source>
        <dbReference type="EMBL" id="CAK9050065.1"/>
    </source>
</evidence>
<gene>
    <name evidence="2" type="ORF">CCMP2556_LOCUS25560</name>
</gene>
<feature type="region of interest" description="Disordered" evidence="1">
    <location>
        <begin position="89"/>
        <end position="201"/>
    </location>
</feature>
<accession>A0ABP0MEZ5</accession>
<organism evidence="2 3">
    <name type="scientific">Durusdinium trenchii</name>
    <dbReference type="NCBI Taxonomy" id="1381693"/>
    <lineage>
        <taxon>Eukaryota</taxon>
        <taxon>Sar</taxon>
        <taxon>Alveolata</taxon>
        <taxon>Dinophyceae</taxon>
        <taxon>Suessiales</taxon>
        <taxon>Symbiodiniaceae</taxon>
        <taxon>Durusdinium</taxon>
    </lineage>
</organism>
<sequence>MELGGWAPAGAADGDHVRCGSPALAARGSRLAAHRVAAGRALALLQSPCPVTRRSPRKARTAHLECEGSETVEGQSKPFANDEGLVMHSQTSRLSAVPPAPPSGSDFRRPSRAGTRAGGTFSARLERQKPSPDSASTVSTRSTSPNGIDDLGSSPQLAWDSEGSSPDGRGGRSVSPPEHRPLERRERHVRGSGFMRRRERKQKEKLLILPFSAKRDDPRFQHLSETLRVEPEWVTGILASSSSIMRHF</sequence>
<name>A0ABP0MEZ5_9DINO</name>
<evidence type="ECO:0000256" key="1">
    <source>
        <dbReference type="SAM" id="MobiDB-lite"/>
    </source>
</evidence>
<feature type="compositionally biased region" description="Basic residues" evidence="1">
    <location>
        <begin position="187"/>
        <end position="200"/>
    </location>
</feature>
<keyword evidence="3" id="KW-1185">Reference proteome</keyword>
<comment type="caution">
    <text evidence="2">The sequence shown here is derived from an EMBL/GenBank/DDBJ whole genome shotgun (WGS) entry which is preliminary data.</text>
</comment>
<dbReference type="Proteomes" id="UP001642484">
    <property type="component" value="Unassembled WGS sequence"/>
</dbReference>
<evidence type="ECO:0000313" key="3">
    <source>
        <dbReference type="Proteomes" id="UP001642484"/>
    </source>
</evidence>
<feature type="compositionally biased region" description="Basic and acidic residues" evidence="1">
    <location>
        <begin position="177"/>
        <end position="186"/>
    </location>
</feature>
<dbReference type="EMBL" id="CAXAMN010017224">
    <property type="protein sequence ID" value="CAK9050065.1"/>
    <property type="molecule type" value="Genomic_DNA"/>
</dbReference>
<proteinExistence type="predicted"/>
<reference evidence="2 3" key="1">
    <citation type="submission" date="2024-02" db="EMBL/GenBank/DDBJ databases">
        <authorList>
            <person name="Chen Y."/>
            <person name="Shah S."/>
            <person name="Dougan E. K."/>
            <person name="Thang M."/>
            <person name="Chan C."/>
        </authorList>
    </citation>
    <scope>NUCLEOTIDE SEQUENCE [LARGE SCALE GENOMIC DNA]</scope>
</reference>